<proteinExistence type="predicted"/>
<keyword evidence="2" id="KW-1185">Reference proteome</keyword>
<comment type="caution">
    <text evidence="1">The sequence shown here is derived from an EMBL/GenBank/DDBJ whole genome shotgun (WGS) entry which is preliminary data.</text>
</comment>
<gene>
    <name evidence="1" type="ORF">RPERSI_LOCUS25055</name>
</gene>
<accession>A0ACA9RZ99</accession>
<sequence length="98" mass="11533">KKNNDGELQYDHDVQEFENLPFKIKIETIDGEDNCVRLVFLNDQDKEDIVPDEAEREKREKKENKRLNDAINSITGLDLNDSEYDDEDSDNNMDIKNE</sequence>
<feature type="non-terminal residue" evidence="1">
    <location>
        <position position="1"/>
    </location>
</feature>
<name>A0ACA9RZ99_9GLOM</name>
<reference evidence="1" key="1">
    <citation type="submission" date="2021-06" db="EMBL/GenBank/DDBJ databases">
        <authorList>
            <person name="Kallberg Y."/>
            <person name="Tangrot J."/>
            <person name="Rosling A."/>
        </authorList>
    </citation>
    <scope>NUCLEOTIDE SEQUENCE</scope>
    <source>
        <strain evidence="1">MA461A</strain>
    </source>
</reference>
<evidence type="ECO:0000313" key="2">
    <source>
        <dbReference type="Proteomes" id="UP000789920"/>
    </source>
</evidence>
<evidence type="ECO:0000313" key="1">
    <source>
        <dbReference type="EMBL" id="CAG8819078.1"/>
    </source>
</evidence>
<organism evidence="1 2">
    <name type="scientific">Racocetra persica</name>
    <dbReference type="NCBI Taxonomy" id="160502"/>
    <lineage>
        <taxon>Eukaryota</taxon>
        <taxon>Fungi</taxon>
        <taxon>Fungi incertae sedis</taxon>
        <taxon>Mucoromycota</taxon>
        <taxon>Glomeromycotina</taxon>
        <taxon>Glomeromycetes</taxon>
        <taxon>Diversisporales</taxon>
        <taxon>Gigasporaceae</taxon>
        <taxon>Racocetra</taxon>
    </lineage>
</organism>
<dbReference type="Proteomes" id="UP000789920">
    <property type="component" value="Unassembled WGS sequence"/>
</dbReference>
<dbReference type="EMBL" id="CAJVQC010081818">
    <property type="protein sequence ID" value="CAG8819078.1"/>
    <property type="molecule type" value="Genomic_DNA"/>
</dbReference>
<protein>
    <submittedName>
        <fullName evidence="1">30020_t:CDS:1</fullName>
    </submittedName>
</protein>